<organism evidence="1 2">
    <name type="scientific">Sphaeroforma arctica JP610</name>
    <dbReference type="NCBI Taxonomy" id="667725"/>
    <lineage>
        <taxon>Eukaryota</taxon>
        <taxon>Ichthyosporea</taxon>
        <taxon>Ichthyophonida</taxon>
        <taxon>Sphaeroforma</taxon>
    </lineage>
</organism>
<keyword evidence="2" id="KW-1185">Reference proteome</keyword>
<proteinExistence type="predicted"/>
<evidence type="ECO:0000313" key="2">
    <source>
        <dbReference type="Proteomes" id="UP000054560"/>
    </source>
</evidence>
<reference evidence="1 2" key="1">
    <citation type="submission" date="2011-02" db="EMBL/GenBank/DDBJ databases">
        <title>The Genome Sequence of Sphaeroforma arctica JP610.</title>
        <authorList>
            <consortium name="The Broad Institute Genome Sequencing Platform"/>
            <person name="Russ C."/>
            <person name="Cuomo C."/>
            <person name="Young S.K."/>
            <person name="Zeng Q."/>
            <person name="Gargeya S."/>
            <person name="Alvarado L."/>
            <person name="Berlin A."/>
            <person name="Chapman S.B."/>
            <person name="Chen Z."/>
            <person name="Freedman E."/>
            <person name="Gellesch M."/>
            <person name="Goldberg J."/>
            <person name="Griggs A."/>
            <person name="Gujja S."/>
            <person name="Heilman E."/>
            <person name="Heiman D."/>
            <person name="Howarth C."/>
            <person name="Mehta T."/>
            <person name="Neiman D."/>
            <person name="Pearson M."/>
            <person name="Roberts A."/>
            <person name="Saif S."/>
            <person name="Shea T."/>
            <person name="Shenoy N."/>
            <person name="Sisk P."/>
            <person name="Stolte C."/>
            <person name="Sykes S."/>
            <person name="White J."/>
            <person name="Yandava C."/>
            <person name="Burger G."/>
            <person name="Gray M.W."/>
            <person name="Holland P.W.H."/>
            <person name="King N."/>
            <person name="Lang F.B.F."/>
            <person name="Roger A.J."/>
            <person name="Ruiz-Trillo I."/>
            <person name="Haas B."/>
            <person name="Nusbaum C."/>
            <person name="Birren B."/>
        </authorList>
    </citation>
    <scope>NUCLEOTIDE SEQUENCE [LARGE SCALE GENOMIC DNA]</scope>
    <source>
        <strain evidence="1 2">JP610</strain>
    </source>
</reference>
<accession>A0A0L0FY49</accession>
<gene>
    <name evidence="1" type="ORF">SARC_06758</name>
</gene>
<dbReference type="AlphaFoldDB" id="A0A0L0FY49"/>
<evidence type="ECO:0000313" key="1">
    <source>
        <dbReference type="EMBL" id="KNC80888.1"/>
    </source>
</evidence>
<dbReference type="Proteomes" id="UP000054560">
    <property type="component" value="Unassembled WGS sequence"/>
</dbReference>
<name>A0A0L0FY49_9EUKA</name>
<dbReference type="Gene3D" id="2.130.10.130">
    <property type="entry name" value="Integrin alpha, N-terminal"/>
    <property type="match status" value="1"/>
</dbReference>
<sequence length="383" mass="40972">MRHAGNAVDFENGVSIRIKGTAQLQCGNDVSQAVVFNIEGLTSTGKTIFDGLCDFIGDNTLLSTQEHEDTAELISNGEEADVEVACADEPSISSHCAMDSVRCDDGQPTCAADGCKDGFINRKPASECVGVDGCTFQTRRVAMSEDAQWIVQAVAPIGIQTKISANQTLREKLVARLFRLDEMVGSWILAQDVLVPDNSSTDDNYDMDKAFGVSVAICRTSQDPDGKLRVLVGDTSAGLFGKQSAGEARVFTYHTLTGVLGLEQILQPQTHSEFDYFGTSVALSSDCTTAMIGAPGVSSYRGSAMIYDLDRSVEDGAPNYEGGVPVYIPSSVVQPLSLDGSVVETPNHFFGQAIATNHDASVVFMGGYSAGVVYVYREYTKDR</sequence>
<dbReference type="InterPro" id="IPR028994">
    <property type="entry name" value="Integrin_alpha_N"/>
</dbReference>
<dbReference type="GeneID" id="25907262"/>
<dbReference type="PANTHER" id="PTHR36220:SF1">
    <property type="entry name" value="GAMMA TUBULIN COMPLEX COMPONENT C-TERMINAL DOMAIN-CONTAINING PROTEIN"/>
    <property type="match status" value="1"/>
</dbReference>
<dbReference type="EMBL" id="KQ242093">
    <property type="protein sequence ID" value="KNC80888.1"/>
    <property type="molecule type" value="Genomic_DNA"/>
</dbReference>
<protein>
    <submittedName>
        <fullName evidence="1">Uncharacterized protein</fullName>
    </submittedName>
</protein>
<dbReference type="PANTHER" id="PTHR36220">
    <property type="entry name" value="UNNAMED PRODUCT"/>
    <property type="match status" value="1"/>
</dbReference>
<dbReference type="RefSeq" id="XP_014154790.1">
    <property type="nucleotide sequence ID" value="XM_014299315.1"/>
</dbReference>